<dbReference type="InterPro" id="IPR005119">
    <property type="entry name" value="LysR_subst-bd"/>
</dbReference>
<evidence type="ECO:0000259" key="5">
    <source>
        <dbReference type="PROSITE" id="PS50931"/>
    </source>
</evidence>
<dbReference type="PRINTS" id="PR00039">
    <property type="entry name" value="HTHLYSR"/>
</dbReference>
<organism evidence="6 7">
    <name type="scientific">Dialister succinatiphilus YIT 11850</name>
    <dbReference type="NCBI Taxonomy" id="742743"/>
    <lineage>
        <taxon>Bacteria</taxon>
        <taxon>Bacillati</taxon>
        <taxon>Bacillota</taxon>
        <taxon>Negativicutes</taxon>
        <taxon>Veillonellales</taxon>
        <taxon>Veillonellaceae</taxon>
        <taxon>Dialister</taxon>
    </lineage>
</organism>
<dbReference type="HOGENOM" id="CLU_039613_6_2_9"/>
<dbReference type="InterPro" id="IPR000847">
    <property type="entry name" value="LysR_HTH_N"/>
</dbReference>
<dbReference type="Pfam" id="PF03466">
    <property type="entry name" value="LysR_substrate"/>
    <property type="match status" value="1"/>
</dbReference>
<dbReference type="GO" id="GO:0032993">
    <property type="term" value="C:protein-DNA complex"/>
    <property type="evidence" value="ECO:0007669"/>
    <property type="project" value="TreeGrafter"/>
</dbReference>
<evidence type="ECO:0000256" key="2">
    <source>
        <dbReference type="ARBA" id="ARBA00023015"/>
    </source>
</evidence>
<keyword evidence="7" id="KW-1185">Reference proteome</keyword>
<dbReference type="Pfam" id="PF00126">
    <property type="entry name" value="HTH_1"/>
    <property type="match status" value="1"/>
</dbReference>
<dbReference type="STRING" id="742743.HMPREF9453_02013"/>
<comment type="caution">
    <text evidence="6">The sequence shown here is derived from an EMBL/GenBank/DDBJ whole genome shotgun (WGS) entry which is preliminary data.</text>
</comment>
<dbReference type="CDD" id="cd05466">
    <property type="entry name" value="PBP2_LTTR_substrate"/>
    <property type="match status" value="1"/>
</dbReference>
<proteinExistence type="inferred from homology"/>
<dbReference type="GO" id="GO:0003677">
    <property type="term" value="F:DNA binding"/>
    <property type="evidence" value="ECO:0007669"/>
    <property type="project" value="UniProtKB-KW"/>
</dbReference>
<dbReference type="eggNOG" id="COG0583">
    <property type="taxonomic scope" value="Bacteria"/>
</dbReference>
<dbReference type="Gene3D" id="3.40.190.290">
    <property type="match status" value="1"/>
</dbReference>
<feature type="domain" description="HTH lysR-type" evidence="5">
    <location>
        <begin position="1"/>
        <end position="57"/>
    </location>
</feature>
<name>H1D325_9FIRM</name>
<accession>H1D325</accession>
<evidence type="ECO:0000256" key="1">
    <source>
        <dbReference type="ARBA" id="ARBA00009437"/>
    </source>
</evidence>
<evidence type="ECO:0000256" key="3">
    <source>
        <dbReference type="ARBA" id="ARBA00023125"/>
    </source>
</evidence>
<evidence type="ECO:0000313" key="7">
    <source>
        <dbReference type="Proteomes" id="UP000003277"/>
    </source>
</evidence>
<evidence type="ECO:0000313" key="6">
    <source>
        <dbReference type="EMBL" id="EHO62081.1"/>
    </source>
</evidence>
<comment type="similarity">
    <text evidence="1">Belongs to the LysR transcriptional regulatory family.</text>
</comment>
<dbReference type="GO" id="GO:0003700">
    <property type="term" value="F:DNA-binding transcription factor activity"/>
    <property type="evidence" value="ECO:0007669"/>
    <property type="project" value="InterPro"/>
</dbReference>
<dbReference type="OrthoDB" id="9803735at2"/>
<dbReference type="InterPro" id="IPR036390">
    <property type="entry name" value="WH_DNA-bd_sf"/>
</dbReference>
<dbReference type="Gene3D" id="1.10.10.10">
    <property type="entry name" value="Winged helix-like DNA-binding domain superfamily/Winged helix DNA-binding domain"/>
    <property type="match status" value="1"/>
</dbReference>
<protein>
    <recommendedName>
        <fullName evidence="5">HTH lysR-type domain-containing protein</fullName>
    </recommendedName>
</protein>
<dbReference type="PATRIC" id="fig|742743.3.peg.2030"/>
<gene>
    <name evidence="6" type="ORF">HMPREF9453_02013</name>
</gene>
<sequence length="314" mass="36090">MNFLSMKYFLMLAEERSFTKAAERLHITQQTLSAHVAALERETGAKLFVRHVPLELTDSGSVFLRYARLFVRNELALKRELSDVSGRFEGILRIGIAPSRGQVMLPSVIARFQERYPRCSIRLFEMANEDIWKGLKRDEIDIAMARLPGEMPGISHRPWMKEEIVLLVEKSLTERLWGKEGGSLFSEKERKKGLPLFFEDCPFLLNSENDIAGALARQLFRRGSFAPRVAVESENMGTMLRLCLLGRGAYFCPENLARALLSEEDWEKLYVMHFEEGVYELSFGWQTGAHRWQMIEKWMEMARPVSKNEAGGCS</sequence>
<dbReference type="PANTHER" id="PTHR30346">
    <property type="entry name" value="TRANSCRIPTIONAL DUAL REGULATOR HCAR-RELATED"/>
    <property type="match status" value="1"/>
</dbReference>
<dbReference type="SUPFAM" id="SSF46785">
    <property type="entry name" value="Winged helix' DNA-binding domain"/>
    <property type="match status" value="1"/>
</dbReference>
<dbReference type="InterPro" id="IPR036388">
    <property type="entry name" value="WH-like_DNA-bd_sf"/>
</dbReference>
<evidence type="ECO:0000256" key="4">
    <source>
        <dbReference type="ARBA" id="ARBA00023163"/>
    </source>
</evidence>
<reference evidence="6 7" key="1">
    <citation type="submission" date="2011-11" db="EMBL/GenBank/DDBJ databases">
        <title>The Genome Sequence of Dialister succinatiphilus YIT 11850.</title>
        <authorList>
            <consortium name="The Broad Institute Genome Sequencing Platform"/>
            <person name="Earl A."/>
            <person name="Ward D."/>
            <person name="Feldgarden M."/>
            <person name="Gevers D."/>
            <person name="Morotomi M."/>
            <person name="Young S.K."/>
            <person name="Zeng Q."/>
            <person name="Gargeya S."/>
            <person name="Fitzgerald M."/>
            <person name="Haas B."/>
            <person name="Abouelleil A."/>
            <person name="Alvarado L."/>
            <person name="Arachchi H.M."/>
            <person name="Berlin A."/>
            <person name="Brown A."/>
            <person name="Chapman S.B."/>
            <person name="Dunbar C."/>
            <person name="Gearin G."/>
            <person name="Goldberg J."/>
            <person name="Griggs A."/>
            <person name="Gujja S."/>
            <person name="Heiman D."/>
            <person name="Howarth C."/>
            <person name="Lui A."/>
            <person name="MacDonald P.J.P."/>
            <person name="Montmayeur A."/>
            <person name="Murphy C."/>
            <person name="Neiman D."/>
            <person name="Pearson M."/>
            <person name="Priest M."/>
            <person name="Roberts A."/>
            <person name="Saif S."/>
            <person name="Shea T."/>
            <person name="Sisk P."/>
            <person name="Stolte C."/>
            <person name="Sykes S."/>
            <person name="Wortman J."/>
            <person name="Nusbaum C."/>
            <person name="Birren B."/>
        </authorList>
    </citation>
    <scope>NUCLEOTIDE SEQUENCE [LARGE SCALE GENOMIC DNA]</scope>
    <source>
        <strain evidence="6 7">YIT 11850</strain>
    </source>
</reference>
<keyword evidence="2" id="KW-0805">Transcription regulation</keyword>
<dbReference type="Proteomes" id="UP000003277">
    <property type="component" value="Unassembled WGS sequence"/>
</dbReference>
<dbReference type="AlphaFoldDB" id="H1D325"/>
<keyword evidence="4" id="KW-0804">Transcription</keyword>
<dbReference type="EMBL" id="ADLT01000070">
    <property type="protein sequence ID" value="EHO62081.1"/>
    <property type="molecule type" value="Genomic_DNA"/>
</dbReference>
<dbReference type="PROSITE" id="PS50931">
    <property type="entry name" value="HTH_LYSR"/>
    <property type="match status" value="1"/>
</dbReference>
<dbReference type="PANTHER" id="PTHR30346:SF9">
    <property type="entry name" value="LYSR FAMILY TRANSCRIPTIONAL REGULATOR"/>
    <property type="match status" value="1"/>
</dbReference>
<dbReference type="SUPFAM" id="SSF53850">
    <property type="entry name" value="Periplasmic binding protein-like II"/>
    <property type="match status" value="1"/>
</dbReference>
<keyword evidence="3" id="KW-0238">DNA-binding</keyword>
<dbReference type="RefSeq" id="WP_008860505.1">
    <property type="nucleotide sequence ID" value="NZ_JH591190.1"/>
</dbReference>